<keyword evidence="5 11" id="KW-0378">Hydrolase</keyword>
<evidence type="ECO:0000256" key="6">
    <source>
        <dbReference type="ARBA" id="ARBA00023145"/>
    </source>
</evidence>
<comment type="subunit">
    <text evidence="11">This enzyme consists of two polypeptide chains, which are synthesized in precursor form from a single polypeptide.</text>
</comment>
<feature type="compositionally biased region" description="Polar residues" evidence="12">
    <location>
        <begin position="47"/>
        <end position="71"/>
    </location>
</feature>
<dbReference type="NCBIfam" id="TIGR00066">
    <property type="entry name" value="g_glut_trans"/>
    <property type="match status" value="1"/>
</dbReference>
<evidence type="ECO:0000256" key="5">
    <source>
        <dbReference type="ARBA" id="ARBA00022801"/>
    </source>
</evidence>
<dbReference type="InterPro" id="IPR043137">
    <property type="entry name" value="GGT_ssub_C"/>
</dbReference>
<organism evidence="14 15">
    <name type="scientific">Agromyces aureus</name>
    <dbReference type="NCBI Taxonomy" id="453304"/>
    <lineage>
        <taxon>Bacteria</taxon>
        <taxon>Bacillati</taxon>
        <taxon>Actinomycetota</taxon>
        <taxon>Actinomycetes</taxon>
        <taxon>Micrococcales</taxon>
        <taxon>Microbacteriaceae</taxon>
        <taxon>Agromyces</taxon>
    </lineage>
</organism>
<reference evidence="15" key="2">
    <citation type="submission" date="2016-01" db="EMBL/GenBank/DDBJ databases">
        <title>Complete genome sequence of Agromyces aureus AR33T and comparison with related organisms.</title>
        <authorList>
            <person name="Corretto E."/>
            <person name="Antonielli L."/>
            <person name="Sessitsch A."/>
            <person name="Brader G."/>
        </authorList>
    </citation>
    <scope>NUCLEOTIDE SEQUENCE [LARGE SCALE GENOMIC DNA]</scope>
    <source>
        <strain evidence="15">AR33</strain>
    </source>
</reference>
<feature type="region of interest" description="Disordered" evidence="12">
    <location>
        <begin position="46"/>
        <end position="75"/>
    </location>
</feature>
<evidence type="ECO:0000256" key="8">
    <source>
        <dbReference type="ARBA" id="ARBA00047417"/>
    </source>
</evidence>
<feature type="binding site" evidence="10">
    <location>
        <position position="141"/>
    </location>
    <ligand>
        <name>L-glutamate</name>
        <dbReference type="ChEBI" id="CHEBI:29985"/>
    </ligand>
</feature>
<dbReference type="InterPro" id="IPR029055">
    <property type="entry name" value="Ntn_hydrolases_N"/>
</dbReference>
<dbReference type="EMBL" id="CP013979">
    <property type="protein sequence ID" value="ANJ28387.1"/>
    <property type="molecule type" value="Genomic_DNA"/>
</dbReference>
<dbReference type="InterPro" id="IPR051792">
    <property type="entry name" value="GGT_bact"/>
</dbReference>
<dbReference type="Gene3D" id="1.10.246.130">
    <property type="match status" value="1"/>
</dbReference>
<protein>
    <recommendedName>
        <fullName evidence="11">Glutathione hydrolase proenzyme</fullName>
        <ecNumber evidence="11">2.3.2.2</ecNumber>
        <ecNumber evidence="11">3.4.19.13</ecNumber>
    </recommendedName>
    <component>
        <recommendedName>
            <fullName evidence="11">Glutathione hydrolase large chain</fullName>
        </recommendedName>
    </component>
    <component>
        <recommendedName>
            <fullName evidence="11">Glutathione hydrolase small chain</fullName>
        </recommendedName>
    </component>
</protein>
<feature type="signal peptide" evidence="13">
    <location>
        <begin position="1"/>
        <end position="35"/>
    </location>
</feature>
<dbReference type="PROSITE" id="PS51318">
    <property type="entry name" value="TAT"/>
    <property type="match status" value="1"/>
</dbReference>
<evidence type="ECO:0000256" key="10">
    <source>
        <dbReference type="PIRSR" id="PIRSR600101-2"/>
    </source>
</evidence>
<keyword evidence="15" id="KW-1185">Reference proteome</keyword>
<evidence type="ECO:0000256" key="13">
    <source>
        <dbReference type="SAM" id="SignalP"/>
    </source>
</evidence>
<dbReference type="Gene3D" id="3.60.20.40">
    <property type="match status" value="1"/>
</dbReference>
<dbReference type="PANTHER" id="PTHR43199">
    <property type="entry name" value="GLUTATHIONE HYDROLASE"/>
    <property type="match status" value="1"/>
</dbReference>
<evidence type="ECO:0000256" key="1">
    <source>
        <dbReference type="ARBA" id="ARBA00001049"/>
    </source>
</evidence>
<dbReference type="AlphaFoldDB" id="A0A191WJJ4"/>
<evidence type="ECO:0000256" key="3">
    <source>
        <dbReference type="ARBA" id="ARBA00009381"/>
    </source>
</evidence>
<dbReference type="OrthoDB" id="9781342at2"/>
<feature type="binding site" evidence="10">
    <location>
        <begin position="504"/>
        <end position="505"/>
    </location>
    <ligand>
        <name>L-glutamate</name>
        <dbReference type="ChEBI" id="CHEBI:29985"/>
    </ligand>
</feature>
<accession>A0A191WJJ4</accession>
<dbReference type="EC" id="2.3.2.2" evidence="11"/>
<proteinExistence type="inferred from homology"/>
<dbReference type="Proteomes" id="UP000078437">
    <property type="component" value="Chromosome"/>
</dbReference>
<evidence type="ECO:0000256" key="9">
    <source>
        <dbReference type="PIRSR" id="PIRSR600101-1"/>
    </source>
</evidence>
<keyword evidence="4 11" id="KW-0808">Transferase</keyword>
<dbReference type="SUPFAM" id="SSF56235">
    <property type="entry name" value="N-terminal nucleophile aminohydrolases (Ntn hydrolases)"/>
    <property type="match status" value="1"/>
</dbReference>
<gene>
    <name evidence="14" type="ORF">ATC03_18470</name>
</gene>
<dbReference type="UniPathway" id="UPA00204"/>
<evidence type="ECO:0000256" key="12">
    <source>
        <dbReference type="SAM" id="MobiDB-lite"/>
    </source>
</evidence>
<dbReference type="PANTHER" id="PTHR43199:SF1">
    <property type="entry name" value="GLUTATHIONE HYDROLASE PROENZYME"/>
    <property type="match status" value="1"/>
</dbReference>
<reference evidence="14 15" key="1">
    <citation type="journal article" date="2016" name="Int. J. Syst. Evol. Microbiol.">
        <title>Agromyces aureus sp. nov., isolated from the rhizosphere of Salix caprea L. grown in a heavy-metal-contaminated soil.</title>
        <authorList>
            <person name="Corretto E."/>
            <person name="Antonielli L."/>
            <person name="Sessitsch A."/>
            <person name="Compant S."/>
            <person name="Gorfer M."/>
            <person name="Kuffner M."/>
            <person name="Brader G."/>
        </authorList>
    </citation>
    <scope>NUCLEOTIDE SEQUENCE [LARGE SCALE GENOMIC DNA]</scope>
    <source>
        <strain evidence="14 15">AR33</strain>
    </source>
</reference>
<evidence type="ECO:0000256" key="2">
    <source>
        <dbReference type="ARBA" id="ARBA00001089"/>
    </source>
</evidence>
<dbReference type="GO" id="GO:0006751">
    <property type="term" value="P:glutathione catabolic process"/>
    <property type="evidence" value="ECO:0007669"/>
    <property type="project" value="UniProtKB-UniRule"/>
</dbReference>
<dbReference type="GO" id="GO:0036374">
    <property type="term" value="F:glutathione hydrolase activity"/>
    <property type="evidence" value="ECO:0007669"/>
    <property type="project" value="UniProtKB-UniRule"/>
</dbReference>
<keyword evidence="7 11" id="KW-0012">Acyltransferase</keyword>
<name>A0A191WJJ4_9MICO</name>
<dbReference type="STRING" id="453304.ATC03_18470"/>
<dbReference type="RefSeq" id="WP_067880400.1">
    <property type="nucleotide sequence ID" value="NZ_CP013979.1"/>
</dbReference>
<feature type="region of interest" description="Disordered" evidence="12">
    <location>
        <begin position="489"/>
        <end position="508"/>
    </location>
</feature>
<keyword evidence="11" id="KW-0317">Glutathione biosynthesis</keyword>
<evidence type="ECO:0000256" key="4">
    <source>
        <dbReference type="ARBA" id="ARBA00022679"/>
    </source>
</evidence>
<feature type="chain" id="PRO_5008249517" description="Glutathione hydrolase proenzyme" evidence="13">
    <location>
        <begin position="36"/>
        <end position="636"/>
    </location>
</feature>
<comment type="catalytic activity">
    <reaction evidence="2 11">
        <text>glutathione + H2O = L-cysteinylglycine + L-glutamate</text>
        <dbReference type="Rhea" id="RHEA:28807"/>
        <dbReference type="ChEBI" id="CHEBI:15377"/>
        <dbReference type="ChEBI" id="CHEBI:29985"/>
        <dbReference type="ChEBI" id="CHEBI:57925"/>
        <dbReference type="ChEBI" id="CHEBI:61694"/>
        <dbReference type="EC" id="3.4.19.13"/>
    </reaction>
</comment>
<comment type="PTM">
    <text evidence="11">Cleaved by autocatalysis into a large and a small subunit.</text>
</comment>
<dbReference type="InterPro" id="IPR000101">
    <property type="entry name" value="GGT_peptidase"/>
</dbReference>
<evidence type="ECO:0000256" key="11">
    <source>
        <dbReference type="RuleBase" id="RU368036"/>
    </source>
</evidence>
<dbReference type="Pfam" id="PF01019">
    <property type="entry name" value="G_glu_transpept"/>
    <property type="match status" value="1"/>
</dbReference>
<dbReference type="PRINTS" id="PR01210">
    <property type="entry name" value="GGTRANSPTASE"/>
</dbReference>
<keyword evidence="6 11" id="KW-0865">Zymogen</keyword>
<feature type="binding site" evidence="10">
    <location>
        <position position="483"/>
    </location>
    <ligand>
        <name>L-glutamate</name>
        <dbReference type="ChEBI" id="CHEBI:29985"/>
    </ligand>
</feature>
<comment type="pathway">
    <text evidence="11">Sulfur metabolism; glutathione metabolism.</text>
</comment>
<comment type="catalytic activity">
    <reaction evidence="1 11">
        <text>an S-substituted glutathione + H2O = an S-substituted L-cysteinylglycine + L-glutamate</text>
        <dbReference type="Rhea" id="RHEA:59468"/>
        <dbReference type="ChEBI" id="CHEBI:15377"/>
        <dbReference type="ChEBI" id="CHEBI:29985"/>
        <dbReference type="ChEBI" id="CHEBI:90779"/>
        <dbReference type="ChEBI" id="CHEBI:143103"/>
        <dbReference type="EC" id="3.4.19.13"/>
    </reaction>
</comment>
<keyword evidence="13" id="KW-0732">Signal</keyword>
<evidence type="ECO:0000313" key="15">
    <source>
        <dbReference type="Proteomes" id="UP000078437"/>
    </source>
</evidence>
<dbReference type="InterPro" id="IPR006311">
    <property type="entry name" value="TAT_signal"/>
</dbReference>
<dbReference type="EC" id="3.4.19.13" evidence="11"/>
<evidence type="ECO:0000256" key="7">
    <source>
        <dbReference type="ARBA" id="ARBA00023315"/>
    </source>
</evidence>
<evidence type="ECO:0000313" key="14">
    <source>
        <dbReference type="EMBL" id="ANJ28387.1"/>
    </source>
</evidence>
<dbReference type="KEGG" id="agy:ATC03_18470"/>
<dbReference type="GO" id="GO:0103068">
    <property type="term" value="F:leukotriene C4 gamma-glutamyl transferase activity"/>
    <property type="evidence" value="ECO:0007669"/>
    <property type="project" value="UniProtKB-EC"/>
</dbReference>
<dbReference type="GO" id="GO:0006750">
    <property type="term" value="P:glutathione biosynthetic process"/>
    <property type="evidence" value="ECO:0007669"/>
    <property type="project" value="UniProtKB-KW"/>
</dbReference>
<comment type="similarity">
    <text evidence="3 11">Belongs to the gamma-glutamyltransferase family.</text>
</comment>
<sequence>MDNIVVRRRARRSAAIAVAAGLAAALIATSAPASAVVRPSAPEASALQTSARVTASTSTGRPSPAPTATSTGYGGAVSSVDASASRVGVEVLRLGGNAADAAVATAAALGVTEPYSAGIGGGGYFVYFDASTGTVSTIDGRETAPAGMPNDAFIDPATGQPYRFTPELVSSGVSVGVPGTLATWDAALDRFGTKRLSAVLAPSILLAAMGFTVDETFRNQTLDNKARFAAFPDTAKLFLPGGDAPKVGSTFRNPDLAKTLALIAVRGPDAFYSGRLAAEIADVVQHPRKDPASTLPAPAGTLTTADLAAYSVVEQAATHVDYRGLDVYGMAPSSSGGTTVGEALNILENHDLASAEVGQSLHLYLEASARAFADRGAYLGDPAFVDVPTETLLSQEFADARDCTIDPDTASARPVPAGALDAVGCESVAFEEAADTENVSTTHLSVVDKWGNAVAYTLTIEQTGGSAMTVPGRGFLLNNELTDFSTVYNPADPNRIEPGKRPRSSMSPTIVLQDGDVRFVVGSPGGATIITTVLQILMNRIDLGMTLPEAVAAPRASQRNAAATPAEPEFIAAYQDDLAPFGQVLVPSGDQFTSAAQIGAAAAIEVDERGLMTAAAEPVRRGGGTGLVVRPVRTPR</sequence>
<feature type="binding site" evidence="10">
    <location>
        <position position="526"/>
    </location>
    <ligand>
        <name>L-glutamate</name>
        <dbReference type="ChEBI" id="CHEBI:29985"/>
    </ligand>
</feature>
<feature type="active site" description="Nucleophile" evidence="9">
    <location>
        <position position="441"/>
    </location>
</feature>
<dbReference type="InterPro" id="IPR043138">
    <property type="entry name" value="GGT_lsub"/>
</dbReference>
<comment type="catalytic activity">
    <reaction evidence="8 11">
        <text>an N-terminal (5-L-glutamyl)-[peptide] + an alpha-amino acid = 5-L-glutamyl amino acid + an N-terminal L-alpha-aminoacyl-[peptide]</text>
        <dbReference type="Rhea" id="RHEA:23904"/>
        <dbReference type="Rhea" id="RHEA-COMP:9780"/>
        <dbReference type="Rhea" id="RHEA-COMP:9795"/>
        <dbReference type="ChEBI" id="CHEBI:77644"/>
        <dbReference type="ChEBI" id="CHEBI:78597"/>
        <dbReference type="ChEBI" id="CHEBI:78599"/>
        <dbReference type="ChEBI" id="CHEBI:78608"/>
        <dbReference type="EC" id="2.3.2.2"/>
    </reaction>
</comment>